<dbReference type="InterPro" id="IPR012910">
    <property type="entry name" value="Plug_dom"/>
</dbReference>
<dbReference type="RefSeq" id="WP_132434061.1">
    <property type="nucleotide sequence ID" value="NZ_SLWK01000007.1"/>
</dbReference>
<dbReference type="OrthoDB" id="9768177at2"/>
<dbReference type="Gene3D" id="2.40.170.20">
    <property type="entry name" value="TonB-dependent receptor, beta-barrel domain"/>
    <property type="match status" value="1"/>
</dbReference>
<reference evidence="10 11" key="1">
    <citation type="submission" date="2019-03" db="EMBL/GenBank/DDBJ databases">
        <title>Genomic Encyclopedia of Type Strains, Phase IV (KMG-IV): sequencing the most valuable type-strain genomes for metagenomic binning, comparative biology and taxonomic classification.</title>
        <authorList>
            <person name="Goeker M."/>
        </authorList>
    </citation>
    <scope>NUCLEOTIDE SEQUENCE [LARGE SCALE GENOMIC DNA]</scope>
    <source>
        <strain evidence="10 11">DSM 24179</strain>
    </source>
</reference>
<dbReference type="InterPro" id="IPR039426">
    <property type="entry name" value="TonB-dep_rcpt-like"/>
</dbReference>
<evidence type="ECO:0000313" key="11">
    <source>
        <dbReference type="Proteomes" id="UP000295221"/>
    </source>
</evidence>
<dbReference type="SUPFAM" id="SSF56935">
    <property type="entry name" value="Porins"/>
    <property type="match status" value="1"/>
</dbReference>
<dbReference type="InterPro" id="IPR018247">
    <property type="entry name" value="EF_Hand_1_Ca_BS"/>
</dbReference>
<keyword evidence="3 7" id="KW-1134">Transmembrane beta strand</keyword>
<feature type="compositionally biased region" description="Basic and acidic residues" evidence="8">
    <location>
        <begin position="135"/>
        <end position="150"/>
    </location>
</feature>
<keyword evidence="11" id="KW-1185">Reference proteome</keyword>
<evidence type="ECO:0000256" key="7">
    <source>
        <dbReference type="PROSITE-ProRule" id="PRU01360"/>
    </source>
</evidence>
<dbReference type="Gene3D" id="2.170.130.10">
    <property type="entry name" value="TonB-dependent receptor, plug domain"/>
    <property type="match status" value="1"/>
</dbReference>
<dbReference type="InterPro" id="IPR037066">
    <property type="entry name" value="Plug_dom_sf"/>
</dbReference>
<dbReference type="AlphaFoldDB" id="A0A4R2GIL6"/>
<comment type="subcellular location">
    <subcellularLocation>
        <location evidence="1 7">Cell outer membrane</location>
        <topology evidence="1 7">Multi-pass membrane protein</topology>
    </subcellularLocation>
</comment>
<dbReference type="PROSITE" id="PS00018">
    <property type="entry name" value="EF_HAND_1"/>
    <property type="match status" value="1"/>
</dbReference>
<evidence type="ECO:0000313" key="10">
    <source>
        <dbReference type="EMBL" id="TCO07743.1"/>
    </source>
</evidence>
<gene>
    <name evidence="10" type="ORF">EV194_107127</name>
</gene>
<dbReference type="Proteomes" id="UP000295221">
    <property type="component" value="Unassembled WGS sequence"/>
</dbReference>
<accession>A0A4R2GIL6</accession>
<keyword evidence="4 7" id="KW-0812">Transmembrane</keyword>
<protein>
    <submittedName>
        <fullName evidence="10">TonB-linked SusC/RagA family outer membrane protein</fullName>
    </submittedName>
</protein>
<dbReference type="NCBIfam" id="TIGR04056">
    <property type="entry name" value="OMP_RagA_SusC"/>
    <property type="match status" value="1"/>
</dbReference>
<evidence type="ECO:0000256" key="8">
    <source>
        <dbReference type="SAM" id="MobiDB-lite"/>
    </source>
</evidence>
<comment type="similarity">
    <text evidence="7">Belongs to the TonB-dependent receptor family.</text>
</comment>
<evidence type="ECO:0000256" key="3">
    <source>
        <dbReference type="ARBA" id="ARBA00022452"/>
    </source>
</evidence>
<evidence type="ECO:0000256" key="6">
    <source>
        <dbReference type="ARBA" id="ARBA00023237"/>
    </source>
</evidence>
<feature type="domain" description="TonB-dependent receptor plug" evidence="9">
    <location>
        <begin position="143"/>
        <end position="243"/>
    </location>
</feature>
<keyword evidence="6 7" id="KW-0998">Cell outer membrane</keyword>
<dbReference type="Pfam" id="PF07715">
    <property type="entry name" value="Plug"/>
    <property type="match status" value="1"/>
</dbReference>
<evidence type="ECO:0000259" key="9">
    <source>
        <dbReference type="Pfam" id="PF07715"/>
    </source>
</evidence>
<comment type="caution">
    <text evidence="10">The sequence shown here is derived from an EMBL/GenBank/DDBJ whole genome shotgun (WGS) entry which is preliminary data.</text>
</comment>
<evidence type="ECO:0000256" key="5">
    <source>
        <dbReference type="ARBA" id="ARBA00023136"/>
    </source>
</evidence>
<evidence type="ECO:0000256" key="1">
    <source>
        <dbReference type="ARBA" id="ARBA00004571"/>
    </source>
</evidence>
<proteinExistence type="inferred from homology"/>
<evidence type="ECO:0000256" key="2">
    <source>
        <dbReference type="ARBA" id="ARBA00022448"/>
    </source>
</evidence>
<dbReference type="InterPro" id="IPR023996">
    <property type="entry name" value="TonB-dep_OMP_SusC/RagA"/>
</dbReference>
<keyword evidence="5 7" id="KW-0472">Membrane</keyword>
<organism evidence="10 11">
    <name type="scientific">Natronoflexus pectinivorans</name>
    <dbReference type="NCBI Taxonomy" id="682526"/>
    <lineage>
        <taxon>Bacteria</taxon>
        <taxon>Pseudomonadati</taxon>
        <taxon>Bacteroidota</taxon>
        <taxon>Bacteroidia</taxon>
        <taxon>Marinilabiliales</taxon>
        <taxon>Marinilabiliaceae</taxon>
        <taxon>Natronoflexus</taxon>
    </lineage>
</organism>
<feature type="region of interest" description="Disordered" evidence="8">
    <location>
        <begin position="130"/>
        <end position="150"/>
    </location>
</feature>
<sequence>MNYIKRIFISLVVSCAAVIGWGQHQSAGEDIIVTGVVYSATTLQPIAFADVSCGNFSSDFSGIEGEFSIRVRSLEDVLTFESLGYHTTEVVLAGRDNVDVYLQEVSNKSFQQATNVGYYNIKEAYTPRSSASANRLHERSKSGNTSPEKEFGTFAAGLQIKERTGITGIGSDLFLRGFNSLNATNQPLIIVDGMIYDITNYGNPLIDGYRTNPLGGIDLGDIENVTVIRDAVPIYGAKAANGVILITTSRANRQATIIDFQMHGGIHMKPEVYPLMSAEQYKPYLSEMFLSAGYTPGEVSQMPYFTTSPQQTGFYRMNNDINWQREVFNQSYSSNYSLRIKGGDDVALYSLGVGYMHQGGMVEDSDFSRFNLRFNSDISFSPRLTLNSNISFVYNDNEIGATGYNSPDDVVAQARLKAPFMHPYIISEEGSVSALFEDYDGLGISNPLAILDNHTLRGQNYRFFGSFDFNYQVNDKLTISNLIGLSFDKDRETLFIPSHGIEPITTPLGTITNKMGARVMRHMAVNNDFRALYSNRFGYEHGLKAVAGVRMNLNNIEEDWGRGFSSANDNLRTLSHSLGVLRQKGGFSGAWNSLTMYLSGDYDYKHKYFLNLSMAVDGSSRFGSEADGLGLMGSVFGFFPSVAGAWLLTSEPFLNDAHSLDLLKVRASYGMTGNDDIGNYAAKRYYTAYSFLSYQGIVLGNLYNPELKWETNTKMNLGIDFAVLRERFSGSVDFYHNRTQDMIDFVPASIYSGFDYKIINDGEMTTQGMDLSLNARLLNGAFRWDAGVTVGKYTTNIEKINGDRKITDLYGANILTEVGQPLGVFYGFKTSGVYSSQADADNAGLQALLPNTQLMPFQAGDVIFQDVDNNGIIDNNDMQIIGDPTPDFFGEFNSRVRWKDFTLNAAVSFSVGGDVYNYQRRQLESMSGYGNQTKAVVNRWQYEGQQTNIPRANYNDDIGNSRFSDRWIEDGSFVRLRNVTLSYNVPFRPFGFQSVEVYASGNNLITFTDYKGLDPVFSAGASPLLQGIDLGMLPHATSFLFGIKIGL</sequence>
<name>A0A4R2GIL6_9BACT</name>
<dbReference type="EMBL" id="SLWK01000007">
    <property type="protein sequence ID" value="TCO07743.1"/>
    <property type="molecule type" value="Genomic_DNA"/>
</dbReference>
<keyword evidence="2 7" id="KW-0813">Transport</keyword>
<dbReference type="GO" id="GO:0009279">
    <property type="term" value="C:cell outer membrane"/>
    <property type="evidence" value="ECO:0007669"/>
    <property type="project" value="UniProtKB-SubCell"/>
</dbReference>
<dbReference type="PROSITE" id="PS52016">
    <property type="entry name" value="TONB_DEPENDENT_REC_3"/>
    <property type="match status" value="1"/>
</dbReference>
<evidence type="ECO:0000256" key="4">
    <source>
        <dbReference type="ARBA" id="ARBA00022692"/>
    </source>
</evidence>
<dbReference type="InterPro" id="IPR036942">
    <property type="entry name" value="Beta-barrel_TonB_sf"/>
</dbReference>